<keyword evidence="2" id="KW-0472">Membrane</keyword>
<feature type="coiled-coil region" evidence="1">
    <location>
        <begin position="95"/>
        <end position="127"/>
    </location>
</feature>
<evidence type="ECO:0000256" key="2">
    <source>
        <dbReference type="SAM" id="Phobius"/>
    </source>
</evidence>
<dbReference type="EMBL" id="JBBYHS010000044">
    <property type="protein sequence ID" value="MEL1256232.1"/>
    <property type="molecule type" value="Genomic_DNA"/>
</dbReference>
<keyword evidence="4" id="KW-1185">Reference proteome</keyword>
<feature type="transmembrane region" description="Helical" evidence="2">
    <location>
        <begin position="69"/>
        <end position="93"/>
    </location>
</feature>
<comment type="caution">
    <text evidence="3">The sequence shown here is derived from an EMBL/GenBank/DDBJ whole genome shotgun (WGS) entry which is preliminary data.</text>
</comment>
<evidence type="ECO:0000313" key="4">
    <source>
        <dbReference type="Proteomes" id="UP001485226"/>
    </source>
</evidence>
<keyword evidence="2" id="KW-0812">Transmembrane</keyword>
<reference evidence="3 4" key="1">
    <citation type="submission" date="2024-04" db="EMBL/GenBank/DDBJ databases">
        <title>Flavobacterium sp. DGU38 16S ribosomal RNA gene Genome sequencing and assembly.</title>
        <authorList>
            <person name="Park S."/>
        </authorList>
    </citation>
    <scope>NUCLEOTIDE SEQUENCE [LARGE SCALE GENOMIC DNA]</scope>
    <source>
        <strain evidence="3 4">DGU38</strain>
    </source>
</reference>
<organism evidence="3 4">
    <name type="scientific">Flavobacterium calami</name>
    <dbReference type="NCBI Taxonomy" id="3139144"/>
    <lineage>
        <taxon>Bacteria</taxon>
        <taxon>Pseudomonadati</taxon>
        <taxon>Bacteroidota</taxon>
        <taxon>Flavobacteriia</taxon>
        <taxon>Flavobacteriales</taxon>
        <taxon>Flavobacteriaceae</taxon>
        <taxon>Flavobacterium</taxon>
    </lineage>
</organism>
<name>A0ABU9IUV3_9FLAO</name>
<evidence type="ECO:0000256" key="1">
    <source>
        <dbReference type="SAM" id="Coils"/>
    </source>
</evidence>
<evidence type="ECO:0000313" key="3">
    <source>
        <dbReference type="EMBL" id="MEL1256232.1"/>
    </source>
</evidence>
<feature type="transmembrane region" description="Helical" evidence="2">
    <location>
        <begin position="12"/>
        <end position="32"/>
    </location>
</feature>
<sequence>MEKIEYSDLNKFLVSVGVALMTISILIVWLFFREPFDLLIEQKTIDNLTETAKTIIITRQGQVSLLLCIIPWVSLILFLLGLTSLIIGLIRWLKKQRLLDERDELTNKKLQKELEKLSEKEVVDKAETEYEQTVDEQTQPTEPKTEANTKEQFIKSYLQVEQTISDKLKLFFSDKYRVLTNYRLKHFEYDIILNAPLKLDTDKIIEIKYYPNGVNSQYIRETLIRLEIAKGFYQETMQKSVKPILIIVLPEDKYNLFEIAKLKETPKQLKHIKLDNLSLHFISQNKLNDLTKERLTSIIEEEE</sequence>
<accession>A0ABU9IUV3</accession>
<dbReference type="Proteomes" id="UP001485226">
    <property type="component" value="Unassembled WGS sequence"/>
</dbReference>
<protein>
    <submittedName>
        <fullName evidence="3">Uncharacterized protein</fullName>
    </submittedName>
</protein>
<keyword evidence="1" id="KW-0175">Coiled coil</keyword>
<proteinExistence type="predicted"/>
<dbReference type="RefSeq" id="WP_341694944.1">
    <property type="nucleotide sequence ID" value="NZ_JBBYHS010000044.1"/>
</dbReference>
<keyword evidence="2" id="KW-1133">Transmembrane helix</keyword>
<gene>
    <name evidence="3" type="ORF">AAEO57_20795</name>
</gene>